<dbReference type="AlphaFoldDB" id="A0A2N5UFG3"/>
<feature type="domain" description="RRM" evidence="7">
    <location>
        <begin position="334"/>
        <end position="411"/>
    </location>
</feature>
<dbReference type="InterPro" id="IPR000504">
    <property type="entry name" value="RRM_dom"/>
</dbReference>
<evidence type="ECO:0000256" key="2">
    <source>
        <dbReference type="ARBA" id="ARBA00022737"/>
    </source>
</evidence>
<dbReference type="EMBL" id="PGCJ01000238">
    <property type="protein sequence ID" value="PLW36491.1"/>
    <property type="molecule type" value="Genomic_DNA"/>
</dbReference>
<sequence>MRRVICICICIVPYCICAYCIRQATISSFSDSPFPQLHTNKMPRLLFTSLPADLTTAGLAEILSRPPAGIAPPASLNHITPRPTDVKVLLSQLGRSRRMAFVGYKSPEQAAWVLDVWQGVWVHGPSSTGSGSHISVQWAKGIEESGKSRAHPIASEDSSLLPPPKKKSKLDATNKPEDPQFAEFMALANPRKHKSLVNDIMDLPVSTPPNPAPALHPQEPVRTEPPPVDSDDQASSRRASSSPPPVIGDDDEITDKEYLARRMKRKLTDTLLDLEPRTETAASASKEWDQDDDEGKIYHEQPPVDQRPKVPSQPKHLPPEPAVPSDQATILESGRLFLRNLAFSVTEEEIRALFEPFGTVAQVHILLDHARNPKGLGYVSFSRPADALEAYRKLDQHDFQGRLLHILPAVTRNSRTDSSTTASKGKNSVKLEQDAKRKLESSKQFNWATLYMNSDAVASSVAARLKIGKAELFSPDAVNPAVKLALAETHVIQETKQFLEDSGVNVSAFEEGMKAARSPTTILVKNMPFDTPATVIKALFSEHGAVSKVLVPPSGTIAVVEMADKEDAKSAFRGLAYKRIGNSVLYLEKAPLDLWKPDHPAKPLAAAATTVTPATQEEESGEPGSTLFVKNLSFGTAPEALALRFSSLAGFLFARIQTKPDPKHPVHRLSMGFGFVGFRTAQQAQQALQRMQGCHLDGHTLQLKFANRGREREEEEEKEEKKGAGKEKEKAASNKLLVKNLPFEVTKKELAELFGVYGKLKSVRLPKKLDRKSRGFAFVEFHTKKEAQEARNSLKFSHLLGRHLVIEFANDADAALDLESLRNSQSAFLKLQSSHQKKKFAGLAATDDADHDDQEGMED</sequence>
<proteinExistence type="predicted"/>
<feature type="region of interest" description="Disordered" evidence="6">
    <location>
        <begin position="414"/>
        <end position="435"/>
    </location>
</feature>
<feature type="region of interest" description="Disordered" evidence="6">
    <location>
        <begin position="276"/>
        <end position="325"/>
    </location>
</feature>
<feature type="domain" description="RRM" evidence="7">
    <location>
        <begin position="520"/>
        <end position="592"/>
    </location>
</feature>
<dbReference type="PANTHER" id="PTHR48039">
    <property type="entry name" value="RNA-BINDING MOTIF PROTEIN 14B"/>
    <property type="match status" value="1"/>
</dbReference>
<feature type="region of interest" description="Disordered" evidence="6">
    <location>
        <begin position="145"/>
        <end position="176"/>
    </location>
</feature>
<gene>
    <name evidence="8" type="ORF">PCANC_19255</name>
</gene>
<evidence type="ECO:0000313" key="9">
    <source>
        <dbReference type="Proteomes" id="UP000235388"/>
    </source>
</evidence>
<organism evidence="8 9">
    <name type="scientific">Puccinia coronata f. sp. avenae</name>
    <dbReference type="NCBI Taxonomy" id="200324"/>
    <lineage>
        <taxon>Eukaryota</taxon>
        <taxon>Fungi</taxon>
        <taxon>Dikarya</taxon>
        <taxon>Basidiomycota</taxon>
        <taxon>Pucciniomycotina</taxon>
        <taxon>Pucciniomycetes</taxon>
        <taxon>Pucciniales</taxon>
        <taxon>Pucciniaceae</taxon>
        <taxon>Puccinia</taxon>
    </lineage>
</organism>
<feature type="domain" description="RRM" evidence="7">
    <location>
        <begin position="734"/>
        <end position="811"/>
    </location>
</feature>
<evidence type="ECO:0000313" key="8">
    <source>
        <dbReference type="EMBL" id="PLW36491.1"/>
    </source>
</evidence>
<dbReference type="CDD" id="cd12320">
    <property type="entry name" value="RRM6_RBM19_RRM5_MRD1"/>
    <property type="match status" value="1"/>
</dbReference>
<evidence type="ECO:0000256" key="6">
    <source>
        <dbReference type="SAM" id="MobiDB-lite"/>
    </source>
</evidence>
<evidence type="ECO:0000256" key="4">
    <source>
        <dbReference type="ARBA" id="ARBA00023242"/>
    </source>
</evidence>
<dbReference type="STRING" id="200324.A0A2N5UFG3"/>
<feature type="region of interest" description="Disordered" evidence="6">
    <location>
        <begin position="706"/>
        <end position="731"/>
    </location>
</feature>
<keyword evidence="3 5" id="KW-0694">RNA-binding</keyword>
<reference evidence="8 9" key="1">
    <citation type="submission" date="2017-11" db="EMBL/GenBank/DDBJ databases">
        <title>De novo assembly and phasing of dikaryotic genomes from two isolates of Puccinia coronata f. sp. avenae, the causal agent of oat crown rust.</title>
        <authorList>
            <person name="Miller M.E."/>
            <person name="Zhang Y."/>
            <person name="Omidvar V."/>
            <person name="Sperschneider J."/>
            <person name="Schwessinger B."/>
            <person name="Raley C."/>
            <person name="Palmer J.M."/>
            <person name="Garnica D."/>
            <person name="Upadhyaya N."/>
            <person name="Rathjen J."/>
            <person name="Taylor J.M."/>
            <person name="Park R.F."/>
            <person name="Dodds P.N."/>
            <person name="Hirsch C.D."/>
            <person name="Kianian S.F."/>
            <person name="Figueroa M."/>
        </authorList>
    </citation>
    <scope>NUCLEOTIDE SEQUENCE [LARGE SCALE GENOMIC DNA]</scope>
    <source>
        <strain evidence="8">12NC29</strain>
    </source>
</reference>
<dbReference type="Gene3D" id="3.30.70.330">
    <property type="match status" value="4"/>
</dbReference>
<keyword evidence="9" id="KW-1185">Reference proteome</keyword>
<keyword evidence="2" id="KW-0677">Repeat</keyword>
<feature type="region of interest" description="Disordered" evidence="6">
    <location>
        <begin position="201"/>
        <end position="253"/>
    </location>
</feature>
<dbReference type="PANTHER" id="PTHR48039:SF5">
    <property type="entry name" value="RNA-BINDING PROTEIN 28"/>
    <property type="match status" value="1"/>
</dbReference>
<dbReference type="InterPro" id="IPR012677">
    <property type="entry name" value="Nucleotide-bd_a/b_plait_sf"/>
</dbReference>
<dbReference type="InterPro" id="IPR035979">
    <property type="entry name" value="RBD_domain_sf"/>
</dbReference>
<dbReference type="PROSITE" id="PS50102">
    <property type="entry name" value="RRM"/>
    <property type="match status" value="4"/>
</dbReference>
<evidence type="ECO:0000256" key="5">
    <source>
        <dbReference type="PROSITE-ProRule" id="PRU00176"/>
    </source>
</evidence>
<dbReference type="SUPFAM" id="SSF54928">
    <property type="entry name" value="RNA-binding domain, RBD"/>
    <property type="match status" value="4"/>
</dbReference>
<feature type="domain" description="RRM" evidence="7">
    <location>
        <begin position="625"/>
        <end position="708"/>
    </location>
</feature>
<dbReference type="OrthoDB" id="439639at2759"/>
<evidence type="ECO:0000259" key="7">
    <source>
        <dbReference type="PROSITE" id="PS50102"/>
    </source>
</evidence>
<comment type="caution">
    <text evidence="8">The sequence shown here is derived from an EMBL/GenBank/DDBJ whole genome shotgun (WGS) entry which is preliminary data.</text>
</comment>
<evidence type="ECO:0000256" key="1">
    <source>
        <dbReference type="ARBA" id="ARBA00004123"/>
    </source>
</evidence>
<dbReference type="GO" id="GO:0005730">
    <property type="term" value="C:nucleolus"/>
    <property type="evidence" value="ECO:0007669"/>
    <property type="project" value="TreeGrafter"/>
</dbReference>
<dbReference type="SMART" id="SM00360">
    <property type="entry name" value="RRM"/>
    <property type="match status" value="4"/>
</dbReference>
<name>A0A2N5UFG3_9BASI</name>
<protein>
    <recommendedName>
        <fullName evidence="7">RRM domain-containing protein</fullName>
    </recommendedName>
</protein>
<dbReference type="InterPro" id="IPR051945">
    <property type="entry name" value="RRM_MRD1_RNA_proc_ribogen"/>
</dbReference>
<evidence type="ECO:0000256" key="3">
    <source>
        <dbReference type="ARBA" id="ARBA00022884"/>
    </source>
</evidence>
<dbReference type="Pfam" id="PF00076">
    <property type="entry name" value="RRM_1"/>
    <property type="match status" value="4"/>
</dbReference>
<comment type="subcellular location">
    <subcellularLocation>
        <location evidence="1">Nucleus</location>
    </subcellularLocation>
</comment>
<feature type="compositionally biased region" description="Polar residues" evidence="6">
    <location>
        <begin position="414"/>
        <end position="426"/>
    </location>
</feature>
<dbReference type="Proteomes" id="UP000235388">
    <property type="component" value="Unassembled WGS sequence"/>
</dbReference>
<keyword evidence="4" id="KW-0539">Nucleus</keyword>
<accession>A0A2N5UFG3</accession>
<feature type="compositionally biased region" description="Basic and acidic residues" evidence="6">
    <location>
        <begin position="719"/>
        <end position="731"/>
    </location>
</feature>
<dbReference type="GO" id="GO:0003729">
    <property type="term" value="F:mRNA binding"/>
    <property type="evidence" value="ECO:0007669"/>
    <property type="project" value="TreeGrafter"/>
</dbReference>